<sequence>MFSRLCCRLGKRLLHCPGPSLKVGESSSAAAARSTGGFRVDYGFVGTLDSKIRCDPDREVSYRITDVWVDPAEAVKEIPPTTLDRVAPGHVAQDRIKDSDRLTQHIQHEHGRFREFQRTRDVAPEDVDSSSKIVPCD</sequence>
<dbReference type="Proteomes" id="UP001151760">
    <property type="component" value="Unassembled WGS sequence"/>
</dbReference>
<organism evidence="1 2">
    <name type="scientific">Tanacetum coccineum</name>
    <dbReference type="NCBI Taxonomy" id="301880"/>
    <lineage>
        <taxon>Eukaryota</taxon>
        <taxon>Viridiplantae</taxon>
        <taxon>Streptophyta</taxon>
        <taxon>Embryophyta</taxon>
        <taxon>Tracheophyta</taxon>
        <taxon>Spermatophyta</taxon>
        <taxon>Magnoliopsida</taxon>
        <taxon>eudicotyledons</taxon>
        <taxon>Gunneridae</taxon>
        <taxon>Pentapetalae</taxon>
        <taxon>asterids</taxon>
        <taxon>campanulids</taxon>
        <taxon>Asterales</taxon>
        <taxon>Asteraceae</taxon>
        <taxon>Asteroideae</taxon>
        <taxon>Anthemideae</taxon>
        <taxon>Anthemidinae</taxon>
        <taxon>Tanacetum</taxon>
    </lineage>
</organism>
<comment type="caution">
    <text evidence="1">The sequence shown here is derived from an EMBL/GenBank/DDBJ whole genome shotgun (WGS) entry which is preliminary data.</text>
</comment>
<accession>A0ABQ5DBH5</accession>
<protein>
    <submittedName>
        <fullName evidence="1">Uncharacterized protein</fullName>
    </submittedName>
</protein>
<gene>
    <name evidence="1" type="ORF">Tco_0927015</name>
</gene>
<name>A0ABQ5DBH5_9ASTR</name>
<evidence type="ECO:0000313" key="1">
    <source>
        <dbReference type="EMBL" id="GJT36596.1"/>
    </source>
</evidence>
<evidence type="ECO:0000313" key="2">
    <source>
        <dbReference type="Proteomes" id="UP001151760"/>
    </source>
</evidence>
<reference evidence="1" key="1">
    <citation type="journal article" date="2022" name="Int. J. Mol. Sci.">
        <title>Draft Genome of Tanacetum Coccineum: Genomic Comparison of Closely Related Tanacetum-Family Plants.</title>
        <authorList>
            <person name="Yamashiro T."/>
            <person name="Shiraishi A."/>
            <person name="Nakayama K."/>
            <person name="Satake H."/>
        </authorList>
    </citation>
    <scope>NUCLEOTIDE SEQUENCE</scope>
</reference>
<dbReference type="EMBL" id="BQNB010015152">
    <property type="protein sequence ID" value="GJT36596.1"/>
    <property type="molecule type" value="Genomic_DNA"/>
</dbReference>
<keyword evidence="2" id="KW-1185">Reference proteome</keyword>
<reference evidence="1" key="2">
    <citation type="submission" date="2022-01" db="EMBL/GenBank/DDBJ databases">
        <authorList>
            <person name="Yamashiro T."/>
            <person name="Shiraishi A."/>
            <person name="Satake H."/>
            <person name="Nakayama K."/>
        </authorList>
    </citation>
    <scope>NUCLEOTIDE SEQUENCE</scope>
</reference>
<proteinExistence type="predicted"/>